<dbReference type="Proteomes" id="UP001174936">
    <property type="component" value="Unassembled WGS sequence"/>
</dbReference>
<feature type="compositionally biased region" description="Polar residues" evidence="2">
    <location>
        <begin position="8"/>
        <end position="23"/>
    </location>
</feature>
<reference evidence="3" key="1">
    <citation type="submission" date="2023-06" db="EMBL/GenBank/DDBJ databases">
        <title>Genome-scale phylogeny and comparative genomics of the fungal order Sordariales.</title>
        <authorList>
            <consortium name="Lawrence Berkeley National Laboratory"/>
            <person name="Hensen N."/>
            <person name="Bonometti L."/>
            <person name="Westerberg I."/>
            <person name="Brannstrom I.O."/>
            <person name="Guillou S."/>
            <person name="Cros-Aarteil S."/>
            <person name="Calhoun S."/>
            <person name="Haridas S."/>
            <person name="Kuo A."/>
            <person name="Mondo S."/>
            <person name="Pangilinan J."/>
            <person name="Riley R."/>
            <person name="Labutti K."/>
            <person name="Andreopoulos B."/>
            <person name="Lipzen A."/>
            <person name="Chen C."/>
            <person name="Yanf M."/>
            <person name="Daum C."/>
            <person name="Ng V."/>
            <person name="Clum A."/>
            <person name="Steindorff A."/>
            <person name="Ohm R."/>
            <person name="Martin F."/>
            <person name="Silar P."/>
            <person name="Natvig D."/>
            <person name="Lalanne C."/>
            <person name="Gautier V."/>
            <person name="Ament-Velasquez S.L."/>
            <person name="Kruys A."/>
            <person name="Hutchinson M.I."/>
            <person name="Powell A.J."/>
            <person name="Barry K."/>
            <person name="Miller A.N."/>
            <person name="Grigoriev I.V."/>
            <person name="Debuchy R."/>
            <person name="Gladieux P."/>
            <person name="Thoren M.H."/>
            <person name="Johannesson H."/>
        </authorList>
    </citation>
    <scope>NUCLEOTIDE SEQUENCE</scope>
    <source>
        <strain evidence="3">SMH2532-1</strain>
    </source>
</reference>
<feature type="compositionally biased region" description="Polar residues" evidence="2">
    <location>
        <begin position="206"/>
        <end position="237"/>
    </location>
</feature>
<sequence>MDKITSPDRASNSSAQTNDTVVSSAGRVPGGGALLTPAPDNLISQLPNRESVYRPPHQAMHKSIQRSQGNRGDGGPVTDHKSGNSHADRGFDHAPGDRGTGTYPANRGSDRPSGPSEGRGFGKLITGPSMINNPGIPERMMGYPPPVMAKSFADTAPPSSSKQNVPLGPEAPPFIPGRPVPLGRSTSIAGSLPSTGGPFPDRVSQLRASPSKSSLPWQQGTDQGSTVGSDNQSNATSHQSLLGDIATLHARLYGLAQGTLKRSDLPNAFKDGFQVDSQQLIKGLFALAGRTESLIQALANLQKENATVQKTIGSTSSTSIDMARERQMMERYRSEVNDEIEKLTRALEEETAKNQRLQRSLIKAEEKMQEDAVTIMTLQDYCGRLKEQVDAKRNLWMTIHPKDRAWAESQISQQAQSNPAGSASGRDHRDHPTPAETSITGSWRTPRTAEDSTQLFSPNTSLLGHRASQQDLRPASLRLTPGSSRTGAQFAAGSNPGSAEKLSDIRSKSVLGSDYSNPMRQISLARRGDLSSSFGNLSLSSRTGFASPALFDPRNSKGFPTVSEAGSPVTKPTDTFVGGWEEKFGVLWRLISGFCVTWAPGPGTTKKDVPTHLKSKAPEMWRMLCLTISQATDQKSAEKVAYTLLRDQDARQWVTMRVLTQFIVEKAFDIRWYLGFTAESDNQIRGIAEALRANDADAQGRLAALQRQKQMVGAIRGHPKWPRFRQHRLSEFAKEVQEVVWNLLPDDLAAKARETANYDLFAVTEKAIDLAGEAMLSEHEFTFGWHRAGAPFTAAAMRAVESPAGFSEHHRSENWRLRLGITPTVTARALEGMRIVPLLVQRAQVLVAN</sequence>
<comment type="caution">
    <text evidence="3">The sequence shown here is derived from an EMBL/GenBank/DDBJ whole genome shotgun (WGS) entry which is preliminary data.</text>
</comment>
<accession>A0AA39YG42</accession>
<keyword evidence="4" id="KW-1185">Reference proteome</keyword>
<feature type="region of interest" description="Disordered" evidence="2">
    <location>
        <begin position="1"/>
        <end position="134"/>
    </location>
</feature>
<name>A0AA39YG42_9PEZI</name>
<feature type="compositionally biased region" description="Polar residues" evidence="2">
    <location>
        <begin position="184"/>
        <end position="194"/>
    </location>
</feature>
<feature type="compositionally biased region" description="Polar residues" evidence="2">
    <location>
        <begin position="409"/>
        <end position="421"/>
    </location>
</feature>
<feature type="compositionally biased region" description="Polar residues" evidence="2">
    <location>
        <begin position="435"/>
        <end position="471"/>
    </location>
</feature>
<evidence type="ECO:0000313" key="4">
    <source>
        <dbReference type="Proteomes" id="UP001174936"/>
    </source>
</evidence>
<protein>
    <submittedName>
        <fullName evidence="3">Uncharacterized protein</fullName>
    </submittedName>
</protein>
<feature type="region of interest" description="Disordered" evidence="2">
    <location>
        <begin position="406"/>
        <end position="502"/>
    </location>
</feature>
<feature type="coiled-coil region" evidence="1">
    <location>
        <begin position="291"/>
        <end position="367"/>
    </location>
</feature>
<feature type="region of interest" description="Disordered" evidence="2">
    <location>
        <begin position="148"/>
        <end position="172"/>
    </location>
</feature>
<dbReference type="EMBL" id="JAULSV010000002">
    <property type="protein sequence ID" value="KAK0652006.1"/>
    <property type="molecule type" value="Genomic_DNA"/>
</dbReference>
<gene>
    <name evidence="3" type="ORF">B0T16DRAFT_454419</name>
</gene>
<dbReference type="AlphaFoldDB" id="A0AA39YG42"/>
<evidence type="ECO:0000256" key="2">
    <source>
        <dbReference type="SAM" id="MobiDB-lite"/>
    </source>
</evidence>
<evidence type="ECO:0000313" key="3">
    <source>
        <dbReference type="EMBL" id="KAK0652006.1"/>
    </source>
</evidence>
<feature type="compositionally biased region" description="Basic and acidic residues" evidence="2">
    <location>
        <begin position="78"/>
        <end position="96"/>
    </location>
</feature>
<organism evidence="3 4">
    <name type="scientific">Cercophora newfieldiana</name>
    <dbReference type="NCBI Taxonomy" id="92897"/>
    <lineage>
        <taxon>Eukaryota</taxon>
        <taxon>Fungi</taxon>
        <taxon>Dikarya</taxon>
        <taxon>Ascomycota</taxon>
        <taxon>Pezizomycotina</taxon>
        <taxon>Sordariomycetes</taxon>
        <taxon>Sordariomycetidae</taxon>
        <taxon>Sordariales</taxon>
        <taxon>Lasiosphaeriaceae</taxon>
        <taxon>Cercophora</taxon>
    </lineage>
</organism>
<evidence type="ECO:0000256" key="1">
    <source>
        <dbReference type="SAM" id="Coils"/>
    </source>
</evidence>
<feature type="region of interest" description="Disordered" evidence="2">
    <location>
        <begin position="184"/>
        <end position="237"/>
    </location>
</feature>
<proteinExistence type="predicted"/>
<keyword evidence="1" id="KW-0175">Coiled coil</keyword>